<name>A0A0E9QTL8_ANGAN</name>
<accession>A0A0E9QTL8</accession>
<reference evidence="1" key="1">
    <citation type="submission" date="2014-11" db="EMBL/GenBank/DDBJ databases">
        <authorList>
            <person name="Amaro Gonzalez C."/>
        </authorList>
    </citation>
    <scope>NUCLEOTIDE SEQUENCE</scope>
</reference>
<evidence type="ECO:0000313" key="1">
    <source>
        <dbReference type="EMBL" id="JAH19438.1"/>
    </source>
</evidence>
<dbReference type="AlphaFoldDB" id="A0A0E9QTL8"/>
<sequence>MRYPKYCGLIKANFSVYSAFL</sequence>
<protein>
    <submittedName>
        <fullName evidence="1">Uncharacterized protein</fullName>
    </submittedName>
</protein>
<proteinExistence type="predicted"/>
<dbReference type="EMBL" id="GBXM01089139">
    <property type="protein sequence ID" value="JAH19438.1"/>
    <property type="molecule type" value="Transcribed_RNA"/>
</dbReference>
<reference evidence="1" key="2">
    <citation type="journal article" date="2015" name="Fish Shellfish Immunol.">
        <title>Early steps in the European eel (Anguilla anguilla)-Vibrio vulnificus interaction in the gills: Role of the RtxA13 toxin.</title>
        <authorList>
            <person name="Callol A."/>
            <person name="Pajuelo D."/>
            <person name="Ebbesson L."/>
            <person name="Teles M."/>
            <person name="MacKenzie S."/>
            <person name="Amaro C."/>
        </authorList>
    </citation>
    <scope>NUCLEOTIDE SEQUENCE</scope>
</reference>
<organism evidence="1">
    <name type="scientific">Anguilla anguilla</name>
    <name type="common">European freshwater eel</name>
    <name type="synonym">Muraena anguilla</name>
    <dbReference type="NCBI Taxonomy" id="7936"/>
    <lineage>
        <taxon>Eukaryota</taxon>
        <taxon>Metazoa</taxon>
        <taxon>Chordata</taxon>
        <taxon>Craniata</taxon>
        <taxon>Vertebrata</taxon>
        <taxon>Euteleostomi</taxon>
        <taxon>Actinopterygii</taxon>
        <taxon>Neopterygii</taxon>
        <taxon>Teleostei</taxon>
        <taxon>Anguilliformes</taxon>
        <taxon>Anguillidae</taxon>
        <taxon>Anguilla</taxon>
    </lineage>
</organism>